<keyword evidence="4" id="KW-0677">Repeat</keyword>
<dbReference type="HAMAP" id="MF_03027">
    <property type="entry name" value="BOP1"/>
    <property type="match status" value="1"/>
</dbReference>
<feature type="compositionally biased region" description="Basic and acidic residues" evidence="8">
    <location>
        <begin position="412"/>
        <end position="429"/>
    </location>
</feature>
<dbReference type="Pfam" id="PF00400">
    <property type="entry name" value="WD40"/>
    <property type="match status" value="3"/>
</dbReference>
<evidence type="ECO:0000256" key="7">
    <source>
        <dbReference type="PROSITE-ProRule" id="PRU00221"/>
    </source>
</evidence>
<dbReference type="Gene3D" id="2.130.10.10">
    <property type="entry name" value="YVTN repeat-like/Quinoprotein amine dehydrogenase"/>
    <property type="match status" value="1"/>
</dbReference>
<dbReference type="InterPro" id="IPR015943">
    <property type="entry name" value="WD40/YVTN_repeat-like_dom_sf"/>
</dbReference>
<dbReference type="InterPro" id="IPR001680">
    <property type="entry name" value="WD40_rpt"/>
</dbReference>
<evidence type="ECO:0000256" key="2">
    <source>
        <dbReference type="ARBA" id="ARBA00022552"/>
    </source>
</evidence>
<comment type="caution">
    <text evidence="10">The sequence shown here is derived from an EMBL/GenBank/DDBJ whole genome shotgun (WGS) entry which is preliminary data.</text>
</comment>
<sequence length="847" mass="94800">MNGITMRLRSGIKTPSADGVIPQPEIVETPRKAPTPKTNASSAKTNASSSKSTASPARRGRPPKNRDPSPLKRKAASPVEETEEAPEQKAEEADSDEDGFGDAQLEGALSASEDDSDSEQSGNEAGFDGEDDDEEGSEDPDEDDALHSDDIPSDDDGSSLKVPPLEPGQEPGLDPPNANQEDDDLRNYRVETDANGNEKYVYDEIDAVYDSDDTDANEPINTIGNIDLKFYDSYPHIGYDINGKKIMRPAAGEALDALLDSIEVPKGWTGLTDPATGKPLNLSRDELELIKKIQTNELPDGYDPYPDTVEWFTSHEEIMPLSAAPEPKRRFLPSKNEQKRIMKLVRAIREGRILPYKPPEEREEEEEEEEHFDLWKDEQPRDPHVMHLPAPKLAPPGYDLSYNPPPEYLPTEEERKAWEEQDPEDRERDYLPSKYDSLRKVPGYDMFVNERFERSLDLYLAPRVRKNKLNIDPNSLLPKLPRAEDLKPFPTVCQTIFRGHDGRVRTLAVDPTGCWLATGGDDGTVRVWEILTGRQVWSARLSSDEPVNVVKWRPAKDAFVLAAAAEEDIYLIVPPVIDPQLEQASRNILDAGFGYATSGKASNPAIDKTKEPAAKWARPGSKLEDEGVLVRVTVRSMVKGIDWHRRGDHFCSVSPTGQRSSVAIHTLSKHLTQIPFRKLSGLAQAAHFHPSRPLFFVATQRMIRCYDLQKLELVKTIQPGARWISSFDIHSGGDNLIVGSYDRRLLWHDLELSVRPHKTMRFHPKAIRAVKYHRDLPLFADASDDGTLQIFHGKVVTDLMENATIVPLKTLSGHKVVSSLGVMDVDWHPREPWLFSAGSDGTARLWM</sequence>
<keyword evidence="1 6" id="KW-0690">Ribosome biogenesis</keyword>
<dbReference type="Pfam" id="PF08145">
    <property type="entry name" value="BOP1NT"/>
    <property type="match status" value="1"/>
</dbReference>
<feature type="repeat" description="WD" evidence="7">
    <location>
        <begin position="822"/>
        <end position="847"/>
    </location>
</feature>
<comment type="subunit">
    <text evidence="6">Component of the NOP7 complex, composed of ERB1, NOP7 and YTM1. Within the NOP7 complex ERB1 appears to interact directly with NOP7 and YTM1. The NOP7 complex also associates with the 66S pre-ribosome.</text>
</comment>
<dbReference type="SMART" id="SM01035">
    <property type="entry name" value="BOP1NT"/>
    <property type="match status" value="1"/>
</dbReference>
<evidence type="ECO:0000256" key="8">
    <source>
        <dbReference type="SAM" id="MobiDB-lite"/>
    </source>
</evidence>
<dbReference type="InterPro" id="IPR012953">
    <property type="entry name" value="BOP1_N_dom"/>
</dbReference>
<dbReference type="PANTHER" id="PTHR17605">
    <property type="entry name" value="RIBOSOME BIOGENESIS PROTEIN BOP1 BLOCK OF PROLIFERATION 1 PROTEIN"/>
    <property type="match status" value="1"/>
</dbReference>
<dbReference type="PROSITE" id="PS50294">
    <property type="entry name" value="WD_REPEATS_REGION"/>
    <property type="match status" value="2"/>
</dbReference>
<accession>A0ABR1PNL3</accession>
<keyword evidence="5 6" id="KW-0539">Nucleus</keyword>
<evidence type="ECO:0000256" key="5">
    <source>
        <dbReference type="ARBA" id="ARBA00023242"/>
    </source>
</evidence>
<dbReference type="PROSITE" id="PS00678">
    <property type="entry name" value="WD_REPEATS_1"/>
    <property type="match status" value="1"/>
</dbReference>
<dbReference type="EMBL" id="JAKNSF020000002">
    <property type="protein sequence ID" value="KAK7741349.1"/>
    <property type="molecule type" value="Genomic_DNA"/>
</dbReference>
<dbReference type="SMART" id="SM00320">
    <property type="entry name" value="WD40"/>
    <property type="match status" value="6"/>
</dbReference>
<keyword evidence="2 6" id="KW-0698">rRNA processing</keyword>
<evidence type="ECO:0000256" key="6">
    <source>
        <dbReference type="HAMAP-Rule" id="MF_03027"/>
    </source>
</evidence>
<dbReference type="SUPFAM" id="SSF50978">
    <property type="entry name" value="WD40 repeat-like"/>
    <property type="match status" value="1"/>
</dbReference>
<feature type="domain" description="BOP1 N-terminal" evidence="9">
    <location>
        <begin position="231"/>
        <end position="490"/>
    </location>
</feature>
<comment type="subcellular location">
    <subcellularLocation>
        <location evidence="6">Nucleus</location>
        <location evidence="6">Nucleolus</location>
    </subcellularLocation>
    <subcellularLocation>
        <location evidence="6">Nucleus</location>
        <location evidence="6">Nucleoplasm</location>
    </subcellularLocation>
</comment>
<name>A0ABR1PNL3_DIAER</name>
<comment type="similarity">
    <text evidence="6">Belongs to the WD repeat BOP1/ERB1 family.</text>
</comment>
<comment type="function">
    <text evidence="6">Component of the NOP7 complex, which is required for maturation of the 25S and 5.8S ribosomal RNAs and formation of the 60S ribosome.</text>
</comment>
<evidence type="ECO:0000313" key="11">
    <source>
        <dbReference type="Proteomes" id="UP001430848"/>
    </source>
</evidence>
<reference evidence="10 11" key="1">
    <citation type="submission" date="2024-02" db="EMBL/GenBank/DDBJ databases">
        <title>De novo assembly and annotation of 12 fungi associated with fruit tree decline syndrome in Ontario, Canada.</title>
        <authorList>
            <person name="Sulman M."/>
            <person name="Ellouze W."/>
            <person name="Ilyukhin E."/>
        </authorList>
    </citation>
    <scope>NUCLEOTIDE SEQUENCE [LARGE SCALE GENOMIC DNA]</scope>
    <source>
        <strain evidence="10 11">M169</strain>
    </source>
</reference>
<gene>
    <name evidence="6 10" type="primary">ERB1</name>
    <name evidence="10" type="ORF">SLS63_000902</name>
</gene>
<evidence type="ECO:0000256" key="1">
    <source>
        <dbReference type="ARBA" id="ARBA00022517"/>
    </source>
</evidence>
<dbReference type="InterPro" id="IPR028598">
    <property type="entry name" value="BOP1/Erb1"/>
</dbReference>
<dbReference type="InterPro" id="IPR019775">
    <property type="entry name" value="WD40_repeat_CS"/>
</dbReference>
<protein>
    <recommendedName>
        <fullName evidence="6">Ribosome biogenesis protein ERB1</fullName>
    </recommendedName>
    <alternativeName>
        <fullName evidence="6">Eukaryotic ribosome biogenesis protein 1</fullName>
    </alternativeName>
</protein>
<feature type="compositionally biased region" description="Low complexity" evidence="8">
    <location>
        <begin position="37"/>
        <end position="55"/>
    </location>
</feature>
<feature type="region of interest" description="Disordered" evidence="8">
    <location>
        <begin position="403"/>
        <end position="429"/>
    </location>
</feature>
<dbReference type="PANTHER" id="PTHR17605:SF0">
    <property type="entry name" value="RIBOSOME BIOGENESIS PROTEIN BOP1"/>
    <property type="match status" value="1"/>
</dbReference>
<feature type="repeat" description="WD" evidence="7">
    <location>
        <begin position="497"/>
        <end position="538"/>
    </location>
</feature>
<keyword evidence="3 7" id="KW-0853">WD repeat</keyword>
<feature type="region of interest" description="Disordered" evidence="8">
    <location>
        <begin position="1"/>
        <end position="186"/>
    </location>
</feature>
<evidence type="ECO:0000259" key="9">
    <source>
        <dbReference type="SMART" id="SM01035"/>
    </source>
</evidence>
<dbReference type="PROSITE" id="PS50082">
    <property type="entry name" value="WD_REPEATS_2"/>
    <property type="match status" value="2"/>
</dbReference>
<organism evidence="10 11">
    <name type="scientific">Diaporthe eres</name>
    <name type="common">Phomopsis oblonga</name>
    <dbReference type="NCBI Taxonomy" id="83184"/>
    <lineage>
        <taxon>Eukaryota</taxon>
        <taxon>Fungi</taxon>
        <taxon>Dikarya</taxon>
        <taxon>Ascomycota</taxon>
        <taxon>Pezizomycotina</taxon>
        <taxon>Sordariomycetes</taxon>
        <taxon>Sordariomycetidae</taxon>
        <taxon>Diaporthales</taxon>
        <taxon>Diaporthaceae</taxon>
        <taxon>Diaporthe</taxon>
        <taxon>Diaporthe eres species complex</taxon>
    </lineage>
</organism>
<evidence type="ECO:0000313" key="10">
    <source>
        <dbReference type="EMBL" id="KAK7741349.1"/>
    </source>
</evidence>
<keyword evidence="11" id="KW-1185">Reference proteome</keyword>
<evidence type="ECO:0000256" key="4">
    <source>
        <dbReference type="ARBA" id="ARBA00022737"/>
    </source>
</evidence>
<evidence type="ECO:0000256" key="3">
    <source>
        <dbReference type="ARBA" id="ARBA00022574"/>
    </source>
</evidence>
<dbReference type="Proteomes" id="UP001430848">
    <property type="component" value="Unassembled WGS sequence"/>
</dbReference>
<dbReference type="InterPro" id="IPR036322">
    <property type="entry name" value="WD40_repeat_dom_sf"/>
</dbReference>
<feature type="compositionally biased region" description="Acidic residues" evidence="8">
    <location>
        <begin position="127"/>
        <end position="144"/>
    </location>
</feature>
<proteinExistence type="inferred from homology"/>